<comment type="subcellular location">
    <subcellularLocation>
        <location evidence="1">Membrane</location>
        <topology evidence="1">Multi-pass membrane protein</topology>
    </subcellularLocation>
</comment>
<reference evidence="6" key="1">
    <citation type="submission" date="2014-06" db="EMBL/GenBank/DDBJ databases">
        <authorList>
            <person name="Berkman P.J."/>
        </authorList>
    </citation>
    <scope>NUCLEOTIDE SEQUENCE [LARGE SCALE GENOMIC DNA]</scope>
</reference>
<comment type="similarity">
    <text evidence="2">Belongs to the ABC transporter superfamily. ABCC family. Conjugate transporter (TC 3.A.1.208) subfamily.</text>
</comment>
<dbReference type="SUPFAM" id="SSF52540">
    <property type="entry name" value="P-loop containing nucleoside triphosphate hydrolases"/>
    <property type="match status" value="1"/>
</dbReference>
<dbReference type="GO" id="GO:0042626">
    <property type="term" value="F:ATPase-coupled transmembrane transporter activity"/>
    <property type="evidence" value="ECO:0007669"/>
    <property type="project" value="TreeGrafter"/>
</dbReference>
<dbReference type="PANTHER" id="PTHR24223">
    <property type="entry name" value="ATP-BINDING CASSETTE SUB-FAMILY C"/>
    <property type="match status" value="1"/>
</dbReference>
<protein>
    <recommendedName>
        <fullName evidence="7">ABC transporter domain-containing protein</fullName>
    </recommendedName>
</protein>
<evidence type="ECO:0000256" key="4">
    <source>
        <dbReference type="ARBA" id="ARBA00022840"/>
    </source>
</evidence>
<dbReference type="Gene3D" id="3.40.50.300">
    <property type="entry name" value="P-loop containing nucleotide triphosphate hydrolases"/>
    <property type="match status" value="1"/>
</dbReference>
<organism evidence="5 6">
    <name type="scientific">Sporisorium scitamineum</name>
    <dbReference type="NCBI Taxonomy" id="49012"/>
    <lineage>
        <taxon>Eukaryota</taxon>
        <taxon>Fungi</taxon>
        <taxon>Dikarya</taxon>
        <taxon>Basidiomycota</taxon>
        <taxon>Ustilaginomycotina</taxon>
        <taxon>Ustilaginomycetes</taxon>
        <taxon>Ustilaginales</taxon>
        <taxon>Ustilaginaceae</taxon>
        <taxon>Sporisorium</taxon>
    </lineage>
</organism>
<keyword evidence="6" id="KW-1185">Reference proteome</keyword>
<gene>
    <name evidence="5" type="primary">SSCI34970.1</name>
</gene>
<dbReference type="GO" id="GO:0005524">
    <property type="term" value="F:ATP binding"/>
    <property type="evidence" value="ECO:0007669"/>
    <property type="project" value="UniProtKB-KW"/>
</dbReference>
<evidence type="ECO:0000313" key="5">
    <source>
        <dbReference type="EMBL" id="CDW97595.1"/>
    </source>
</evidence>
<accession>A0A0F7S9T8</accession>
<feature type="non-terminal residue" evidence="5">
    <location>
        <position position="76"/>
    </location>
</feature>
<dbReference type="EMBL" id="CCFA01001946">
    <property type="protein sequence ID" value="CDW97595.1"/>
    <property type="molecule type" value="Genomic_DNA"/>
</dbReference>
<evidence type="ECO:0000313" key="6">
    <source>
        <dbReference type="Proteomes" id="UP000242770"/>
    </source>
</evidence>
<evidence type="ECO:0000256" key="1">
    <source>
        <dbReference type="ARBA" id="ARBA00004141"/>
    </source>
</evidence>
<proteinExistence type="inferred from homology"/>
<dbReference type="STRING" id="49012.A0A0F7S9T8"/>
<dbReference type="InterPro" id="IPR050173">
    <property type="entry name" value="ABC_transporter_C-like"/>
</dbReference>
<dbReference type="PANTHER" id="PTHR24223:SF456">
    <property type="entry name" value="MULTIDRUG RESISTANCE-ASSOCIATED PROTEIN LETHAL(2)03659"/>
    <property type="match status" value="1"/>
</dbReference>
<dbReference type="Proteomes" id="UP000242770">
    <property type="component" value="Unassembled WGS sequence"/>
</dbReference>
<keyword evidence="4" id="KW-0067">ATP-binding</keyword>
<evidence type="ECO:0008006" key="7">
    <source>
        <dbReference type="Google" id="ProtNLM"/>
    </source>
</evidence>
<dbReference type="AlphaFoldDB" id="A0A0F7S9T8"/>
<dbReference type="InterPro" id="IPR027417">
    <property type="entry name" value="P-loop_NTPase"/>
</dbReference>
<name>A0A0F7S9T8_9BASI</name>
<keyword evidence="3" id="KW-0547">Nucleotide-binding</keyword>
<sequence>MRQTRGKVVLSSSTAVCAQTAWIQSTTIRNNIVFGNVFDPQRYRYVLEKCCLLPDLDTLAEGDQTIVGEKGVSLSG</sequence>
<evidence type="ECO:0000256" key="3">
    <source>
        <dbReference type="ARBA" id="ARBA00022741"/>
    </source>
</evidence>
<dbReference type="GO" id="GO:0016020">
    <property type="term" value="C:membrane"/>
    <property type="evidence" value="ECO:0007669"/>
    <property type="project" value="UniProtKB-SubCell"/>
</dbReference>
<evidence type="ECO:0000256" key="2">
    <source>
        <dbReference type="ARBA" id="ARBA00009726"/>
    </source>
</evidence>